<dbReference type="InterPro" id="IPR001807">
    <property type="entry name" value="ClC"/>
</dbReference>
<protein>
    <recommendedName>
        <fullName evidence="10">Chloride channel protein</fullName>
    </recommendedName>
</protein>
<feature type="transmembrane region" description="Helical" evidence="10">
    <location>
        <begin position="37"/>
        <end position="56"/>
    </location>
</feature>
<keyword evidence="6 10" id="KW-0406">Ion transport</keyword>
<dbReference type="EnsemblProtists" id="HpaT810919">
    <property type="protein sequence ID" value="HpaP810919"/>
    <property type="gene ID" value="HpaG810919"/>
</dbReference>
<dbReference type="Gene3D" id="1.10.3080.10">
    <property type="entry name" value="Clc chloride channel"/>
    <property type="match status" value="1"/>
</dbReference>
<evidence type="ECO:0000256" key="7">
    <source>
        <dbReference type="ARBA" id="ARBA00023136"/>
    </source>
</evidence>
<evidence type="ECO:0000256" key="3">
    <source>
        <dbReference type="ARBA" id="ARBA00022692"/>
    </source>
</evidence>
<dbReference type="GO" id="GO:0016020">
    <property type="term" value="C:membrane"/>
    <property type="evidence" value="ECO:0007669"/>
    <property type="project" value="UniProtKB-SubCell"/>
</dbReference>
<keyword evidence="13" id="KW-1185">Reference proteome</keyword>
<keyword evidence="2 10" id="KW-0813">Transport</keyword>
<dbReference type="InterPro" id="IPR050970">
    <property type="entry name" value="Cl_channel_volt-gated"/>
</dbReference>
<evidence type="ECO:0000256" key="5">
    <source>
        <dbReference type="ARBA" id="ARBA00022989"/>
    </source>
</evidence>
<proteinExistence type="inferred from homology"/>
<comment type="similarity">
    <text evidence="10">Belongs to the chloride channel (TC 2.A.49) family.</text>
</comment>
<evidence type="ECO:0000313" key="13">
    <source>
        <dbReference type="Proteomes" id="UP000011713"/>
    </source>
</evidence>
<dbReference type="Proteomes" id="UP000011713">
    <property type="component" value="Unassembled WGS sequence"/>
</dbReference>
<dbReference type="PANTHER" id="PTHR45720">
    <property type="entry name" value="CHLORIDE CHANNEL PROTEIN 2"/>
    <property type="match status" value="1"/>
</dbReference>
<feature type="domain" description="CBS" evidence="11">
    <location>
        <begin position="269"/>
        <end position="330"/>
    </location>
</feature>
<dbReference type="EMBL" id="JH598005">
    <property type="status" value="NOT_ANNOTATED_CDS"/>
    <property type="molecule type" value="Genomic_DNA"/>
</dbReference>
<dbReference type="InParanoid" id="M4BWL8"/>
<feature type="transmembrane region" description="Helical" evidence="10">
    <location>
        <begin position="77"/>
        <end position="96"/>
    </location>
</feature>
<evidence type="ECO:0000256" key="9">
    <source>
        <dbReference type="PROSITE-ProRule" id="PRU00703"/>
    </source>
</evidence>
<dbReference type="InterPro" id="IPR014743">
    <property type="entry name" value="Cl-channel_core"/>
</dbReference>
<evidence type="ECO:0000259" key="11">
    <source>
        <dbReference type="PROSITE" id="PS51371"/>
    </source>
</evidence>
<evidence type="ECO:0000256" key="6">
    <source>
        <dbReference type="ARBA" id="ARBA00023065"/>
    </source>
</evidence>
<dbReference type="VEuPathDB" id="FungiDB:HpaG810919"/>
<dbReference type="Pfam" id="PF00654">
    <property type="entry name" value="Voltage_CLC"/>
    <property type="match status" value="1"/>
</dbReference>
<organism evidence="12 13">
    <name type="scientific">Hyaloperonospora arabidopsidis (strain Emoy2)</name>
    <name type="common">Downy mildew agent</name>
    <name type="synonym">Peronospora arabidopsidis</name>
    <dbReference type="NCBI Taxonomy" id="559515"/>
    <lineage>
        <taxon>Eukaryota</taxon>
        <taxon>Sar</taxon>
        <taxon>Stramenopiles</taxon>
        <taxon>Oomycota</taxon>
        <taxon>Peronosporomycetes</taxon>
        <taxon>Peronosporales</taxon>
        <taxon>Peronosporaceae</taxon>
        <taxon>Hyaloperonospora</taxon>
    </lineage>
</organism>
<dbReference type="InterPro" id="IPR000644">
    <property type="entry name" value="CBS_dom"/>
</dbReference>
<dbReference type="Pfam" id="PF00571">
    <property type="entry name" value="CBS"/>
    <property type="match status" value="1"/>
</dbReference>
<comment type="subcellular location">
    <subcellularLocation>
        <location evidence="1 10">Membrane</location>
        <topology evidence="1 10">Multi-pass membrane protein</topology>
    </subcellularLocation>
</comment>
<evidence type="ECO:0000256" key="4">
    <source>
        <dbReference type="ARBA" id="ARBA00022737"/>
    </source>
</evidence>
<evidence type="ECO:0000256" key="10">
    <source>
        <dbReference type="RuleBase" id="RU361221"/>
    </source>
</evidence>
<dbReference type="eggNOG" id="KOG0476">
    <property type="taxonomic scope" value="Eukaryota"/>
</dbReference>
<dbReference type="Gene3D" id="3.10.580.10">
    <property type="entry name" value="CBS-domain"/>
    <property type="match status" value="2"/>
</dbReference>
<sequence>MLRLTLVLTSSEANLATEAVLRTQFPPSPFSIWEIPLYILLGALLGLICTVMMWFLRKVAERRSALRKASQTWKKVLVTWIDPLVVSTLTAVLTFVPGEYARHSSMDDLAILFTGEELPSGWQMVSKYYTLSILSAVFIFLLPLCITLKIPTGIWVPTFIAGAALGRMFGEVVASLFPSLNAIPGTYALAGAAAFGSAATRAVSVAVITLEITTAMSMTLPLFCASLAAIAVSSLFKEKSVYDTLLVVSGMPFLPFIDFEPTMTAADVVEPCLVYIHKRTTIARILLALQRLPHHEIPVVQDEGSMILLGVVSGSQLRRFVRNYYQANNLGAVDEDLGEKPKKNPSLMSWMTVKERLTHHTLTDNSGGFNGIGSIDVTYNALSTQMPHLIGAGAPLPFLMDDSKMLGLLNDAWDATKAEKLNRTVKITEGRICVIRPMAMTISSNTPLDDLHMIFTMLRCDHCFVCDYGALEGVVTTKGLLRSGKFTDST</sequence>
<dbReference type="SUPFAM" id="SSF54631">
    <property type="entry name" value="CBS-domain pair"/>
    <property type="match status" value="1"/>
</dbReference>
<evidence type="ECO:0000256" key="1">
    <source>
        <dbReference type="ARBA" id="ARBA00004141"/>
    </source>
</evidence>
<name>M4BWL8_HYAAE</name>
<dbReference type="SUPFAM" id="SSF81340">
    <property type="entry name" value="Clc chloride channel"/>
    <property type="match status" value="1"/>
</dbReference>
<dbReference type="InterPro" id="IPR046342">
    <property type="entry name" value="CBS_dom_sf"/>
</dbReference>
<keyword evidence="7 10" id="KW-0472">Membrane</keyword>
<reference evidence="13" key="1">
    <citation type="journal article" date="2010" name="Science">
        <title>Signatures of adaptation to obligate biotrophy in the Hyaloperonospora arabidopsidis genome.</title>
        <authorList>
            <person name="Baxter L."/>
            <person name="Tripathy S."/>
            <person name="Ishaque N."/>
            <person name="Boot N."/>
            <person name="Cabral A."/>
            <person name="Kemen E."/>
            <person name="Thines M."/>
            <person name="Ah-Fong A."/>
            <person name="Anderson R."/>
            <person name="Badejoko W."/>
            <person name="Bittner-Eddy P."/>
            <person name="Boore J.L."/>
            <person name="Chibucos M.C."/>
            <person name="Coates M."/>
            <person name="Dehal P."/>
            <person name="Delehaunty K."/>
            <person name="Dong S."/>
            <person name="Downton P."/>
            <person name="Dumas B."/>
            <person name="Fabro G."/>
            <person name="Fronick C."/>
            <person name="Fuerstenberg S.I."/>
            <person name="Fulton L."/>
            <person name="Gaulin E."/>
            <person name="Govers F."/>
            <person name="Hughes L."/>
            <person name="Humphray S."/>
            <person name="Jiang R.H."/>
            <person name="Judelson H."/>
            <person name="Kamoun S."/>
            <person name="Kyung K."/>
            <person name="Meijer H."/>
            <person name="Minx P."/>
            <person name="Morris P."/>
            <person name="Nelson J."/>
            <person name="Phuntumart V."/>
            <person name="Qutob D."/>
            <person name="Rehmany A."/>
            <person name="Rougon-Cardoso A."/>
            <person name="Ryden P."/>
            <person name="Torto-Alalibo T."/>
            <person name="Studholme D."/>
            <person name="Wang Y."/>
            <person name="Win J."/>
            <person name="Wood J."/>
            <person name="Clifton S.W."/>
            <person name="Rogers J."/>
            <person name="Van den Ackerveken G."/>
            <person name="Jones J.D."/>
            <person name="McDowell J.M."/>
            <person name="Beynon J."/>
            <person name="Tyler B.M."/>
        </authorList>
    </citation>
    <scope>NUCLEOTIDE SEQUENCE [LARGE SCALE GENOMIC DNA]</scope>
    <source>
        <strain evidence="13">Emoy2</strain>
    </source>
</reference>
<dbReference type="PRINTS" id="PR00762">
    <property type="entry name" value="CLCHANNEL"/>
</dbReference>
<comment type="caution">
    <text evidence="10">Lacks conserved residue(s) required for the propagation of feature annotation.</text>
</comment>
<keyword evidence="4" id="KW-0677">Repeat</keyword>
<reference evidence="12" key="2">
    <citation type="submission" date="2015-06" db="UniProtKB">
        <authorList>
            <consortium name="EnsemblProtists"/>
        </authorList>
    </citation>
    <scope>IDENTIFICATION</scope>
    <source>
        <strain evidence="12">Emoy2</strain>
    </source>
</reference>
<dbReference type="PANTHER" id="PTHR45720:SF10">
    <property type="entry name" value="CHLORIDE CHANNEL PROTEIN 2"/>
    <property type="match status" value="1"/>
</dbReference>
<feature type="transmembrane region" description="Helical" evidence="10">
    <location>
        <begin position="217"/>
        <end position="236"/>
    </location>
</feature>
<dbReference type="HOGENOM" id="CLU_006904_4_1_1"/>
<keyword evidence="9" id="KW-0129">CBS domain</keyword>
<dbReference type="GO" id="GO:0005247">
    <property type="term" value="F:voltage-gated chloride channel activity"/>
    <property type="evidence" value="ECO:0007669"/>
    <property type="project" value="TreeGrafter"/>
</dbReference>
<keyword evidence="8 10" id="KW-0868">Chloride</keyword>
<keyword evidence="5 10" id="KW-1133">Transmembrane helix</keyword>
<feature type="transmembrane region" description="Helical" evidence="10">
    <location>
        <begin position="128"/>
        <end position="148"/>
    </location>
</feature>
<evidence type="ECO:0000256" key="8">
    <source>
        <dbReference type="ARBA" id="ARBA00023214"/>
    </source>
</evidence>
<accession>M4BWL8</accession>
<dbReference type="AlphaFoldDB" id="M4BWL8"/>
<keyword evidence="3 10" id="KW-0812">Transmembrane</keyword>
<evidence type="ECO:0000313" key="12">
    <source>
        <dbReference type="EnsemblProtists" id="HpaP810919"/>
    </source>
</evidence>
<dbReference type="PROSITE" id="PS51371">
    <property type="entry name" value="CBS"/>
    <property type="match status" value="1"/>
</dbReference>
<evidence type="ECO:0000256" key="2">
    <source>
        <dbReference type="ARBA" id="ARBA00022448"/>
    </source>
</evidence>